<feature type="domain" description="FIST C-domain" evidence="2">
    <location>
        <begin position="241"/>
        <end position="389"/>
    </location>
</feature>
<name>A0A4R6DUN9_9RHOO</name>
<dbReference type="OrthoDB" id="179842at2"/>
<keyword evidence="4" id="KW-1185">Reference proteome</keyword>
<evidence type="ECO:0000313" key="3">
    <source>
        <dbReference type="EMBL" id="TDN48925.1"/>
    </source>
</evidence>
<evidence type="ECO:0000313" key="4">
    <source>
        <dbReference type="Proteomes" id="UP000295129"/>
    </source>
</evidence>
<feature type="domain" description="FIST" evidence="1">
    <location>
        <begin position="31"/>
        <end position="240"/>
    </location>
</feature>
<dbReference type="RefSeq" id="WP_133593001.1">
    <property type="nucleotide sequence ID" value="NZ_SNVV01000013.1"/>
</dbReference>
<dbReference type="SMART" id="SM01204">
    <property type="entry name" value="FIST_C"/>
    <property type="match status" value="1"/>
</dbReference>
<reference evidence="3 4" key="1">
    <citation type="submission" date="2019-03" db="EMBL/GenBank/DDBJ databases">
        <title>Genomic Encyclopedia of Type Strains, Phase IV (KMG-IV): sequencing the most valuable type-strain genomes for metagenomic binning, comparative biology and taxonomic classification.</title>
        <authorList>
            <person name="Goeker M."/>
        </authorList>
    </citation>
    <scope>NUCLEOTIDE SEQUENCE [LARGE SCALE GENOMIC DNA]</scope>
    <source>
        <strain evidence="3 4">DSM 12121</strain>
    </source>
</reference>
<dbReference type="AlphaFoldDB" id="A0A4R6DUN9"/>
<dbReference type="Proteomes" id="UP000295129">
    <property type="component" value="Unassembled WGS sequence"/>
</dbReference>
<sequence>MDRVHSCAARGGDTAEVFRKLTAQLPEGARGAQMVVAFYGCGHDDNLLAAELRRHFPQAALVGGSSAGGLMTERGVIDEQGIGLLVLEDAAGEYGAAAGPLGHDPAAAAEALLGQALASCGCEGQLPELVWIYQAPGQEEAVLEGLRRVVGNTCPIIGGTSADETVAGRWRQLGPTGALSDGLVVGVLFPSAAVGFAFQGGYEPAGPSGVVTGIGFQPDGASGVVTQGHGREILSIDGEPAAAVYNRWTGGVIAAELERGGSILQQTTMFPLATDGGRIDGVTHYLLIHPESVTPAGGLRVFRDVAAGTRLFAMRGDRRRLIERAGRVSRQARRSLPDALAVAGALVVYCGGCKMAVDKEIGEVAGAIAESLHGAPFLGCFTFGEQGCLIDSNVHGNLMISAVVFAR</sequence>
<organism evidence="3 4">
    <name type="scientific">Azoarcus indigens</name>
    <dbReference type="NCBI Taxonomy" id="29545"/>
    <lineage>
        <taxon>Bacteria</taxon>
        <taxon>Pseudomonadati</taxon>
        <taxon>Pseudomonadota</taxon>
        <taxon>Betaproteobacteria</taxon>
        <taxon>Rhodocyclales</taxon>
        <taxon>Zoogloeaceae</taxon>
        <taxon>Azoarcus</taxon>
    </lineage>
</organism>
<evidence type="ECO:0000259" key="1">
    <source>
        <dbReference type="SMART" id="SM00897"/>
    </source>
</evidence>
<proteinExistence type="predicted"/>
<dbReference type="PANTHER" id="PTHR40252:SF2">
    <property type="entry name" value="BLR0328 PROTEIN"/>
    <property type="match status" value="1"/>
</dbReference>
<gene>
    <name evidence="3" type="ORF">C7389_11346</name>
</gene>
<dbReference type="InterPro" id="IPR013702">
    <property type="entry name" value="FIST_domain_N"/>
</dbReference>
<dbReference type="SMART" id="SM00897">
    <property type="entry name" value="FIST"/>
    <property type="match status" value="1"/>
</dbReference>
<dbReference type="Pfam" id="PF10442">
    <property type="entry name" value="FIST_C"/>
    <property type="match status" value="1"/>
</dbReference>
<evidence type="ECO:0008006" key="5">
    <source>
        <dbReference type="Google" id="ProtNLM"/>
    </source>
</evidence>
<dbReference type="Pfam" id="PF08495">
    <property type="entry name" value="FIST"/>
    <property type="match status" value="1"/>
</dbReference>
<dbReference type="PANTHER" id="PTHR40252">
    <property type="entry name" value="BLR0328 PROTEIN"/>
    <property type="match status" value="1"/>
</dbReference>
<comment type="caution">
    <text evidence="3">The sequence shown here is derived from an EMBL/GenBank/DDBJ whole genome shotgun (WGS) entry which is preliminary data.</text>
</comment>
<dbReference type="EMBL" id="SNVV01000013">
    <property type="protein sequence ID" value="TDN48925.1"/>
    <property type="molecule type" value="Genomic_DNA"/>
</dbReference>
<accession>A0A4R6DUN9</accession>
<evidence type="ECO:0000259" key="2">
    <source>
        <dbReference type="SMART" id="SM01204"/>
    </source>
</evidence>
<protein>
    <recommendedName>
        <fullName evidence="5">Small ligand-binding sensory domain FIST</fullName>
    </recommendedName>
</protein>
<dbReference type="InterPro" id="IPR019494">
    <property type="entry name" value="FIST_C"/>
</dbReference>